<feature type="domain" description="Metallo-beta-lactamase" evidence="1">
    <location>
        <begin position="48"/>
        <end position="229"/>
    </location>
</feature>
<sequence>MSNFLRQVWEQPVPKGTACLWWLGQMGLLIRLGNTVLCVDYFATEIPERLTPPSVPAAEMKGVDAFLGTHNHLDHIDHGSWQVWAKTCPEARFVFPAFHRQEVLADGITENRCLGLNDGETCRIGDVTVHAIAAAHEFLNQDPVTGRYPALQYIIEGNGVRIWHAGDTLRYEGMKAKLEAFGPIDAALVPINGRDAARYRRNCIGNMTFQEAVDLAGELRPRLVIPGHWDMFADNPGDPEAFADYAEAKYPGQFETVIPRYLTPIIVTSGRSAAE</sequence>
<proteinExistence type="predicted"/>
<organism evidence="2">
    <name type="scientific">uncultured bacterium Contig15</name>
    <dbReference type="NCBI Taxonomy" id="1393441"/>
    <lineage>
        <taxon>Bacteria</taxon>
        <taxon>environmental samples</taxon>
    </lineage>
</organism>
<evidence type="ECO:0000313" key="2">
    <source>
        <dbReference type="EMBL" id="AHF23862.1"/>
    </source>
</evidence>
<reference evidence="2" key="1">
    <citation type="journal article" date="2013" name="PLoS ONE">
        <title>Metagenomic insights into the carbohydrate-active enzymes carried by the microorganisms adhering to solid digesta in the rumen of cows.</title>
        <authorList>
            <person name="Wang L."/>
            <person name="Hatem A."/>
            <person name="Catalyurek U.V."/>
            <person name="Morrison M."/>
            <person name="Yu Z."/>
        </authorList>
    </citation>
    <scope>NUCLEOTIDE SEQUENCE</scope>
</reference>
<protein>
    <submittedName>
        <fullName evidence="2">Beta-lactamase fold-like Zn-dependent hydrolase</fullName>
    </submittedName>
</protein>
<dbReference type="AlphaFoldDB" id="W0FM65"/>
<dbReference type="InterPro" id="IPR001279">
    <property type="entry name" value="Metallo-B-lactamas"/>
</dbReference>
<evidence type="ECO:0000259" key="1">
    <source>
        <dbReference type="Pfam" id="PF12706"/>
    </source>
</evidence>
<name>W0FM65_9BACT</name>
<dbReference type="SUPFAM" id="SSF56281">
    <property type="entry name" value="Metallo-hydrolase/oxidoreductase"/>
    <property type="match status" value="1"/>
</dbReference>
<dbReference type="EMBL" id="KC246777">
    <property type="protein sequence ID" value="AHF23862.1"/>
    <property type="molecule type" value="Genomic_DNA"/>
</dbReference>
<dbReference type="GO" id="GO:0016787">
    <property type="term" value="F:hydrolase activity"/>
    <property type="evidence" value="ECO:0007669"/>
    <property type="project" value="UniProtKB-KW"/>
</dbReference>
<dbReference type="InterPro" id="IPR050114">
    <property type="entry name" value="UPF0173_UPF0282_UlaG_hydrolase"/>
</dbReference>
<dbReference type="Gene3D" id="3.60.15.10">
    <property type="entry name" value="Ribonuclease Z/Hydroxyacylglutathione hydrolase-like"/>
    <property type="match status" value="1"/>
</dbReference>
<dbReference type="InterPro" id="IPR036866">
    <property type="entry name" value="RibonucZ/Hydroxyglut_hydro"/>
</dbReference>
<dbReference type="Pfam" id="PF12706">
    <property type="entry name" value="Lactamase_B_2"/>
    <property type="match status" value="1"/>
</dbReference>
<accession>W0FM65</accession>
<keyword evidence="2" id="KW-0378">Hydrolase</keyword>
<dbReference type="PANTHER" id="PTHR43546">
    <property type="entry name" value="UPF0173 METAL-DEPENDENT HYDROLASE MJ1163-RELATED"/>
    <property type="match status" value="1"/>
</dbReference>